<dbReference type="NCBIfam" id="NF038146">
    <property type="entry name" value="LxmA_leader"/>
    <property type="match status" value="1"/>
</dbReference>
<accession>A0A1H7FSW2</accession>
<dbReference type="AlphaFoldDB" id="A0A1H7FSW2"/>
<keyword evidence="1" id="KW-1133">Transmembrane helix</keyword>
<reference evidence="2 3" key="1">
    <citation type="submission" date="2016-10" db="EMBL/GenBank/DDBJ databases">
        <authorList>
            <person name="de Groot N.N."/>
        </authorList>
    </citation>
    <scope>NUCLEOTIDE SEQUENCE [LARGE SCALE GENOMIC DNA]</scope>
    <source>
        <strain evidence="2 3">DSM 43357</strain>
    </source>
</reference>
<evidence type="ECO:0000313" key="2">
    <source>
        <dbReference type="EMBL" id="SEK29196.1"/>
    </source>
</evidence>
<name>A0A1H7FSW2_9ACTN</name>
<dbReference type="OrthoDB" id="3538043at2"/>
<feature type="transmembrane region" description="Helical" evidence="1">
    <location>
        <begin position="39"/>
        <end position="57"/>
    </location>
</feature>
<proteinExistence type="predicted"/>
<gene>
    <name evidence="2" type="ORF">SAMN05660976_00185</name>
</gene>
<dbReference type="InterPro" id="IPR049906">
    <property type="entry name" value="LxmA-like_leader"/>
</dbReference>
<keyword evidence="1" id="KW-0812">Transmembrane</keyword>
<keyword evidence="1" id="KW-0472">Membrane</keyword>
<dbReference type="Proteomes" id="UP000198953">
    <property type="component" value="Unassembled WGS sequence"/>
</dbReference>
<dbReference type="RefSeq" id="WP_055507887.1">
    <property type="nucleotide sequence ID" value="NZ_BBZG01000005.1"/>
</dbReference>
<organism evidence="2 3">
    <name type="scientific">Nonomuraea pusilla</name>
    <dbReference type="NCBI Taxonomy" id="46177"/>
    <lineage>
        <taxon>Bacteria</taxon>
        <taxon>Bacillati</taxon>
        <taxon>Actinomycetota</taxon>
        <taxon>Actinomycetes</taxon>
        <taxon>Streptosporangiales</taxon>
        <taxon>Streptosporangiaceae</taxon>
        <taxon>Nonomuraea</taxon>
    </lineage>
</organism>
<evidence type="ECO:0000313" key="3">
    <source>
        <dbReference type="Proteomes" id="UP000198953"/>
    </source>
</evidence>
<evidence type="ECO:0000256" key="1">
    <source>
        <dbReference type="SAM" id="Phobius"/>
    </source>
</evidence>
<dbReference type="STRING" id="46177.SAMN05660976_00185"/>
<dbReference type="EMBL" id="FOBF01000001">
    <property type="protein sequence ID" value="SEK29196.1"/>
    <property type="molecule type" value="Genomic_DNA"/>
</dbReference>
<sequence>MHDVVRPSKTAAIMELTAGYDAYADASEFTLPAESEAPAATPVTILVLGGFATSYVVSGIARKAWDRTFIFGC</sequence>
<keyword evidence="3" id="KW-1185">Reference proteome</keyword>
<protein>
    <submittedName>
        <fullName evidence="2">Uncharacterized protein</fullName>
    </submittedName>
</protein>